<gene>
    <name evidence="1" type="ORF">Pan181_02750</name>
</gene>
<sequence length="65" mass="7394">MSLQELEKAIAGLPPEELAQFAIWFDEYRADKWDERIEADIKAGRLDQLARQADADFEAGNCNPL</sequence>
<evidence type="ECO:0000313" key="1">
    <source>
        <dbReference type="EMBL" id="QDU54095.1"/>
    </source>
</evidence>
<dbReference type="RefSeq" id="WP_145245121.1">
    <property type="nucleotide sequence ID" value="NZ_CP036278.1"/>
</dbReference>
<organism evidence="1 2">
    <name type="scientific">Aeoliella mucimassa</name>
    <dbReference type="NCBI Taxonomy" id="2527972"/>
    <lineage>
        <taxon>Bacteria</taxon>
        <taxon>Pseudomonadati</taxon>
        <taxon>Planctomycetota</taxon>
        <taxon>Planctomycetia</taxon>
        <taxon>Pirellulales</taxon>
        <taxon>Lacipirellulaceae</taxon>
        <taxon>Aeoliella</taxon>
    </lineage>
</organism>
<dbReference type="KEGG" id="amuc:Pan181_02750"/>
<proteinExistence type="predicted"/>
<name>A0A518AH81_9BACT</name>
<protein>
    <recommendedName>
        <fullName evidence="3">Addiction module component</fullName>
    </recommendedName>
</protein>
<dbReference type="AlphaFoldDB" id="A0A518AH81"/>
<reference evidence="1 2" key="1">
    <citation type="submission" date="2019-02" db="EMBL/GenBank/DDBJ databases">
        <title>Deep-cultivation of Planctomycetes and their phenomic and genomic characterization uncovers novel biology.</title>
        <authorList>
            <person name="Wiegand S."/>
            <person name="Jogler M."/>
            <person name="Boedeker C."/>
            <person name="Pinto D."/>
            <person name="Vollmers J."/>
            <person name="Rivas-Marin E."/>
            <person name="Kohn T."/>
            <person name="Peeters S.H."/>
            <person name="Heuer A."/>
            <person name="Rast P."/>
            <person name="Oberbeckmann S."/>
            <person name="Bunk B."/>
            <person name="Jeske O."/>
            <person name="Meyerdierks A."/>
            <person name="Storesund J.E."/>
            <person name="Kallscheuer N."/>
            <person name="Luecker S."/>
            <person name="Lage O.M."/>
            <person name="Pohl T."/>
            <person name="Merkel B.J."/>
            <person name="Hornburger P."/>
            <person name="Mueller R.-W."/>
            <person name="Bruemmer F."/>
            <person name="Labrenz M."/>
            <person name="Spormann A.M."/>
            <person name="Op den Camp H."/>
            <person name="Overmann J."/>
            <person name="Amann R."/>
            <person name="Jetten M.S.M."/>
            <person name="Mascher T."/>
            <person name="Medema M.H."/>
            <person name="Devos D.P."/>
            <person name="Kaster A.-K."/>
            <person name="Ovreas L."/>
            <person name="Rohde M."/>
            <person name="Galperin M.Y."/>
            <person name="Jogler C."/>
        </authorList>
    </citation>
    <scope>NUCLEOTIDE SEQUENCE [LARGE SCALE GENOMIC DNA]</scope>
    <source>
        <strain evidence="1 2">Pan181</strain>
    </source>
</reference>
<dbReference type="Proteomes" id="UP000315750">
    <property type="component" value="Chromosome"/>
</dbReference>
<accession>A0A518AH81</accession>
<keyword evidence="2" id="KW-1185">Reference proteome</keyword>
<dbReference type="OrthoDB" id="9800707at2"/>
<evidence type="ECO:0000313" key="2">
    <source>
        <dbReference type="Proteomes" id="UP000315750"/>
    </source>
</evidence>
<evidence type="ECO:0008006" key="3">
    <source>
        <dbReference type="Google" id="ProtNLM"/>
    </source>
</evidence>
<dbReference type="EMBL" id="CP036278">
    <property type="protein sequence ID" value="QDU54095.1"/>
    <property type="molecule type" value="Genomic_DNA"/>
</dbReference>